<feature type="region of interest" description="Disordered" evidence="1">
    <location>
        <begin position="426"/>
        <end position="445"/>
    </location>
</feature>
<feature type="non-terminal residue" evidence="2">
    <location>
        <position position="1"/>
    </location>
</feature>
<proteinExistence type="predicted"/>
<reference evidence="2 3" key="1">
    <citation type="submission" date="2019-04" db="EMBL/GenBank/DDBJ databases">
        <title>Annotation for the trematode Fasciola gigantica.</title>
        <authorList>
            <person name="Choi Y.-J."/>
        </authorList>
    </citation>
    <scope>NUCLEOTIDE SEQUENCE [LARGE SCALE GENOMIC DNA]</scope>
    <source>
        <strain evidence="2">Uganda_cow_1</strain>
    </source>
</reference>
<dbReference type="AlphaFoldDB" id="A0A504YWZ1"/>
<protein>
    <submittedName>
        <fullName evidence="2">Uncharacterized protein</fullName>
    </submittedName>
</protein>
<dbReference type="EMBL" id="SUNJ01003742">
    <property type="protein sequence ID" value="TPP65025.1"/>
    <property type="molecule type" value="Genomic_DNA"/>
</dbReference>
<dbReference type="OrthoDB" id="6288163at2759"/>
<sequence length="445" mass="48897">DIPHSPDQLQEPELASLLGLKLALEKQPNELPQFMIGSRSTKPAVTRSGHLRDSTFQSEVRIQVQVSDGRWSVICEVESMYLNHNVHLVCPLMQPRCFENSKHEVSQSPFSSASLAMHGMNNSASGSLKVVRTHEARSNVCRPVSWISPIANNSRTMNQRQSSGCSVTNSKSCHFASLSVQLGGDSTLINPVTSHQFVPSAPLRYWAASPITTSLYPSVTDACAKPMEGDATLDFSCNRWTNHTPALRSSCSFSSNGYSVDDSFGAMHRSVTLPFAPEANRSYMPMPVYMTTSASRTPSQTSVGVRLLPSHALPRWLTPPQRCSSKVRLIPKSKKETAENIHFEKHRLSNAMNGPQNSETLVIEKNILARKLHPLCGVLHKPTPSQLLTGTVTAASVEKETDMSEITGNGCNIGRINEQNRFMQRENGKSSNFHHVSPVPQVTGL</sequence>
<keyword evidence="3" id="KW-1185">Reference proteome</keyword>
<accession>A0A504YWZ1</accession>
<evidence type="ECO:0000256" key="1">
    <source>
        <dbReference type="SAM" id="MobiDB-lite"/>
    </source>
</evidence>
<dbReference type="Proteomes" id="UP000316759">
    <property type="component" value="Unassembled WGS sequence"/>
</dbReference>
<evidence type="ECO:0000313" key="2">
    <source>
        <dbReference type="EMBL" id="TPP65025.1"/>
    </source>
</evidence>
<comment type="caution">
    <text evidence="2">The sequence shown here is derived from an EMBL/GenBank/DDBJ whole genome shotgun (WGS) entry which is preliminary data.</text>
</comment>
<name>A0A504YWZ1_FASGI</name>
<gene>
    <name evidence="2" type="ORF">FGIG_06546</name>
</gene>
<evidence type="ECO:0000313" key="3">
    <source>
        <dbReference type="Proteomes" id="UP000316759"/>
    </source>
</evidence>
<organism evidence="2 3">
    <name type="scientific">Fasciola gigantica</name>
    <name type="common">Giant liver fluke</name>
    <dbReference type="NCBI Taxonomy" id="46835"/>
    <lineage>
        <taxon>Eukaryota</taxon>
        <taxon>Metazoa</taxon>
        <taxon>Spiralia</taxon>
        <taxon>Lophotrochozoa</taxon>
        <taxon>Platyhelminthes</taxon>
        <taxon>Trematoda</taxon>
        <taxon>Digenea</taxon>
        <taxon>Plagiorchiida</taxon>
        <taxon>Echinostomata</taxon>
        <taxon>Echinostomatoidea</taxon>
        <taxon>Fasciolidae</taxon>
        <taxon>Fasciola</taxon>
    </lineage>
</organism>